<keyword evidence="6 10" id="KW-0067">ATP-binding</keyword>
<keyword evidence="4" id="KW-1003">Cell membrane</keyword>
<keyword evidence="8" id="KW-0472">Membrane</keyword>
<dbReference type="InterPro" id="IPR003593">
    <property type="entry name" value="AAA+_ATPase"/>
</dbReference>
<dbReference type="PANTHER" id="PTHR43553">
    <property type="entry name" value="HEAVY METAL TRANSPORTER"/>
    <property type="match status" value="1"/>
</dbReference>
<dbReference type="KEGG" id="xap:XA3_19540"/>
<keyword evidence="5" id="KW-0547">Nucleotide-binding</keyword>
<dbReference type="InterPro" id="IPR027417">
    <property type="entry name" value="P-loop_NTPase"/>
</dbReference>
<name>A0AAU9DVL4_9LACO</name>
<dbReference type="PROSITE" id="PS50893">
    <property type="entry name" value="ABC_TRANSPORTER_2"/>
    <property type="match status" value="1"/>
</dbReference>
<accession>A0AAU9DVL4</accession>
<evidence type="ECO:0000256" key="4">
    <source>
        <dbReference type="ARBA" id="ARBA00022475"/>
    </source>
</evidence>
<evidence type="ECO:0000256" key="8">
    <source>
        <dbReference type="ARBA" id="ARBA00023136"/>
    </source>
</evidence>
<comment type="subcellular location">
    <subcellularLocation>
        <location evidence="1">Cell membrane</location>
        <topology evidence="1">Peripheral membrane protein</topology>
    </subcellularLocation>
</comment>
<dbReference type="GO" id="GO:0042626">
    <property type="term" value="F:ATPase-coupled transmembrane transporter activity"/>
    <property type="evidence" value="ECO:0007669"/>
    <property type="project" value="TreeGrafter"/>
</dbReference>
<dbReference type="AlphaFoldDB" id="A0AAU9DVL4"/>
<dbReference type="Gene3D" id="3.40.50.300">
    <property type="entry name" value="P-loop containing nucleotide triphosphate hydrolases"/>
    <property type="match status" value="1"/>
</dbReference>
<evidence type="ECO:0000256" key="2">
    <source>
        <dbReference type="ARBA" id="ARBA00005417"/>
    </source>
</evidence>
<dbReference type="SMART" id="SM00382">
    <property type="entry name" value="AAA"/>
    <property type="match status" value="1"/>
</dbReference>
<sequence length="291" mass="32651">MPRTFFIQKIGAQMSDIIKVDNLNFTYPETTTPILKNVSLTIRQNTFTTIIGENGSGKSTLAKILIGINQPDSGRVTVSGYELSDDNLKKIRCEVGIVFQNPDSQFVGATVKDDVAFGLENHLVPHDQMDSIIERVLKLVGMWEYRDRQPEALSGGQKQRVAIACAIAYDPEILILDEASSMLDPRGRTDLLKLISNLKTQTSMTILSVTHNLTEALASDYIYLLTEGQIKGSGQPTDLFTNRKLISENHLELPFILKLDQQLKEAGIPIEDQYFSEEQLIDYLWKLSLKM</sequence>
<dbReference type="Pfam" id="PF00005">
    <property type="entry name" value="ABC_tran"/>
    <property type="match status" value="1"/>
</dbReference>
<dbReference type="InterPro" id="IPR017871">
    <property type="entry name" value="ABC_transporter-like_CS"/>
</dbReference>
<dbReference type="NCBIfam" id="TIGR04520">
    <property type="entry name" value="ECF_ATPase_1"/>
    <property type="match status" value="1"/>
</dbReference>
<keyword evidence="11" id="KW-1185">Reference proteome</keyword>
<keyword evidence="3" id="KW-0813">Transport</keyword>
<evidence type="ECO:0000256" key="3">
    <source>
        <dbReference type="ARBA" id="ARBA00022448"/>
    </source>
</evidence>
<dbReference type="GO" id="GO:0043190">
    <property type="term" value="C:ATP-binding cassette (ABC) transporter complex"/>
    <property type="evidence" value="ECO:0007669"/>
    <property type="project" value="TreeGrafter"/>
</dbReference>
<evidence type="ECO:0000256" key="6">
    <source>
        <dbReference type="ARBA" id="ARBA00022840"/>
    </source>
</evidence>
<proteinExistence type="inferred from homology"/>
<dbReference type="InterPro" id="IPR015856">
    <property type="entry name" value="ABC_transpr_CbiO/EcfA_su"/>
</dbReference>
<evidence type="ECO:0000313" key="10">
    <source>
        <dbReference type="EMBL" id="BDR59513.1"/>
    </source>
</evidence>
<dbReference type="FunFam" id="3.40.50.300:FF:000224">
    <property type="entry name" value="Energy-coupling factor transporter ATP-binding protein EcfA"/>
    <property type="match status" value="1"/>
</dbReference>
<evidence type="ECO:0000256" key="1">
    <source>
        <dbReference type="ARBA" id="ARBA00004202"/>
    </source>
</evidence>
<keyword evidence="7" id="KW-1278">Translocase</keyword>
<protein>
    <submittedName>
        <fullName evidence="10">Energy-coupling factor transporter ATP-binding protein EcfA1</fullName>
    </submittedName>
</protein>
<organism evidence="10 11">
    <name type="scientific">Xylocopilactobacillus apicola</name>
    <dbReference type="NCBI Taxonomy" id="2932184"/>
    <lineage>
        <taxon>Bacteria</taxon>
        <taxon>Bacillati</taxon>
        <taxon>Bacillota</taxon>
        <taxon>Bacilli</taxon>
        <taxon>Lactobacillales</taxon>
        <taxon>Lactobacillaceae</taxon>
        <taxon>Xylocopilactobacillus</taxon>
    </lineage>
</organism>
<dbReference type="GO" id="GO:0005524">
    <property type="term" value="F:ATP binding"/>
    <property type="evidence" value="ECO:0007669"/>
    <property type="project" value="UniProtKB-KW"/>
</dbReference>
<dbReference type="CDD" id="cd03225">
    <property type="entry name" value="ABC_cobalt_CbiO_domain1"/>
    <property type="match status" value="1"/>
</dbReference>
<dbReference type="Proteomes" id="UP001321861">
    <property type="component" value="Chromosome"/>
</dbReference>
<dbReference type="InterPro" id="IPR030947">
    <property type="entry name" value="EcfA_1"/>
</dbReference>
<dbReference type="PROSITE" id="PS00211">
    <property type="entry name" value="ABC_TRANSPORTER_1"/>
    <property type="match status" value="1"/>
</dbReference>
<dbReference type="InterPro" id="IPR003439">
    <property type="entry name" value="ABC_transporter-like_ATP-bd"/>
</dbReference>
<dbReference type="EMBL" id="AP026802">
    <property type="protein sequence ID" value="BDR59513.1"/>
    <property type="molecule type" value="Genomic_DNA"/>
</dbReference>
<evidence type="ECO:0000259" key="9">
    <source>
        <dbReference type="PROSITE" id="PS50893"/>
    </source>
</evidence>
<evidence type="ECO:0000256" key="5">
    <source>
        <dbReference type="ARBA" id="ARBA00022741"/>
    </source>
</evidence>
<gene>
    <name evidence="10" type="primary">ecfA1_2</name>
    <name evidence="10" type="ORF">XA3_19540</name>
</gene>
<dbReference type="NCBIfam" id="NF010167">
    <property type="entry name" value="PRK13648.1"/>
    <property type="match status" value="1"/>
</dbReference>
<dbReference type="PANTHER" id="PTHR43553:SF24">
    <property type="entry name" value="ENERGY-COUPLING FACTOR TRANSPORTER ATP-BINDING PROTEIN ECFA1"/>
    <property type="match status" value="1"/>
</dbReference>
<dbReference type="InterPro" id="IPR050095">
    <property type="entry name" value="ECF_ABC_transporter_ATP-bd"/>
</dbReference>
<dbReference type="SUPFAM" id="SSF52540">
    <property type="entry name" value="P-loop containing nucleoside triphosphate hydrolases"/>
    <property type="match status" value="1"/>
</dbReference>
<evidence type="ECO:0000256" key="7">
    <source>
        <dbReference type="ARBA" id="ARBA00022967"/>
    </source>
</evidence>
<evidence type="ECO:0000313" key="11">
    <source>
        <dbReference type="Proteomes" id="UP001321861"/>
    </source>
</evidence>
<dbReference type="GO" id="GO:0016887">
    <property type="term" value="F:ATP hydrolysis activity"/>
    <property type="evidence" value="ECO:0007669"/>
    <property type="project" value="InterPro"/>
</dbReference>
<comment type="similarity">
    <text evidence="2">Belongs to the ABC transporter superfamily.</text>
</comment>
<reference evidence="10 11" key="1">
    <citation type="journal article" date="2023" name="Microbiol. Spectr.">
        <title>Symbiosis of Carpenter Bees with Uncharacterized Lactic Acid Bacteria Showing NAD Auxotrophy.</title>
        <authorList>
            <person name="Kawasaki S."/>
            <person name="Ozawa K."/>
            <person name="Mori T."/>
            <person name="Yamamoto A."/>
            <person name="Ito M."/>
            <person name="Ohkuma M."/>
            <person name="Sakamoto M."/>
            <person name="Matsutani M."/>
        </authorList>
    </citation>
    <scope>NUCLEOTIDE SEQUENCE [LARGE SCALE GENOMIC DNA]</scope>
    <source>
        <strain evidence="10 11">XA3</strain>
    </source>
</reference>
<feature type="domain" description="ABC transporter" evidence="9">
    <location>
        <begin position="18"/>
        <end position="252"/>
    </location>
</feature>